<dbReference type="GO" id="GO:0033958">
    <property type="term" value="F:DNA-deoxyinosine glycosylase activity"/>
    <property type="evidence" value="ECO:0007669"/>
    <property type="project" value="UniProtKB-EC"/>
</dbReference>
<dbReference type="Pfam" id="PF03167">
    <property type="entry name" value="UDG"/>
    <property type="match status" value="1"/>
</dbReference>
<dbReference type="NCBIfam" id="TIGR04274">
    <property type="entry name" value="hypoxanDNAglyco"/>
    <property type="match status" value="1"/>
</dbReference>
<dbReference type="Gene3D" id="3.40.470.10">
    <property type="entry name" value="Uracil-DNA glycosylase-like domain"/>
    <property type="match status" value="1"/>
</dbReference>
<dbReference type="InterPro" id="IPR036895">
    <property type="entry name" value="Uracil-DNA_glycosylase-like_sf"/>
</dbReference>
<sequence>MGREAEVHYSMNPVIGRDARVLILGSMPGHVSLMKQEYYANPRNQFWPIMRELFGRSSEFMDYEDKCAFLMHQRITLWDTIHRCTREGSLDSAIHDEEPNDLPGFLEKNAGIRLIVFNGTKSFAVFRKYFKEEPIGQRDLVCLPSTSPTPGKYSKTYAEKLKEWAIIRNYLL</sequence>
<feature type="domain" description="Uracil-DNA glycosylase-like" evidence="1">
    <location>
        <begin position="12"/>
        <end position="168"/>
    </location>
</feature>
<name>A0A4Z0GJT7_9BACL</name>
<dbReference type="SUPFAM" id="SSF52141">
    <property type="entry name" value="Uracil-DNA glycosylase-like"/>
    <property type="match status" value="1"/>
</dbReference>
<keyword evidence="3" id="KW-1185">Reference proteome</keyword>
<dbReference type="InterPro" id="IPR005122">
    <property type="entry name" value="Uracil-DNA_glycosylase-like"/>
</dbReference>
<evidence type="ECO:0000313" key="3">
    <source>
        <dbReference type="Proteomes" id="UP000298347"/>
    </source>
</evidence>
<dbReference type="Proteomes" id="UP000298347">
    <property type="component" value="Unassembled WGS sequence"/>
</dbReference>
<evidence type="ECO:0000313" key="2">
    <source>
        <dbReference type="EMBL" id="TGA96579.1"/>
    </source>
</evidence>
<dbReference type="InterPro" id="IPR026353">
    <property type="entry name" value="Hypoxan-DNA_Glyclase"/>
</dbReference>
<dbReference type="CDD" id="cd10032">
    <property type="entry name" value="UDG-F6_HDG"/>
    <property type="match status" value="1"/>
</dbReference>
<proteinExistence type="predicted"/>
<dbReference type="EC" id="3.2.2.15" evidence="2"/>
<accession>A0A4Z0GJT7</accession>
<organism evidence="2 3">
    <name type="scientific">Sporolactobacillus shoreae</name>
    <dbReference type="NCBI Taxonomy" id="1465501"/>
    <lineage>
        <taxon>Bacteria</taxon>
        <taxon>Bacillati</taxon>
        <taxon>Bacillota</taxon>
        <taxon>Bacilli</taxon>
        <taxon>Bacillales</taxon>
        <taxon>Sporolactobacillaceae</taxon>
        <taxon>Sporolactobacillus</taxon>
    </lineage>
</organism>
<evidence type="ECO:0000259" key="1">
    <source>
        <dbReference type="SMART" id="SM00986"/>
    </source>
</evidence>
<dbReference type="EMBL" id="SRJD01000022">
    <property type="protein sequence ID" value="TGA96579.1"/>
    <property type="molecule type" value="Genomic_DNA"/>
</dbReference>
<dbReference type="SMART" id="SM00987">
    <property type="entry name" value="UreE_C"/>
    <property type="match status" value="1"/>
</dbReference>
<keyword evidence="2" id="KW-0326">Glycosidase</keyword>
<dbReference type="OrthoDB" id="9799921at2"/>
<dbReference type="SMART" id="SM00986">
    <property type="entry name" value="UDG"/>
    <property type="match status" value="1"/>
</dbReference>
<comment type="caution">
    <text evidence="2">The sequence shown here is derived from an EMBL/GenBank/DDBJ whole genome shotgun (WGS) entry which is preliminary data.</text>
</comment>
<dbReference type="AlphaFoldDB" id="A0A4Z0GJT7"/>
<gene>
    <name evidence="2" type="ORF">E4665_14885</name>
</gene>
<dbReference type="RefSeq" id="WP_135349586.1">
    <property type="nucleotide sequence ID" value="NZ_SRJD01000022.1"/>
</dbReference>
<protein>
    <submittedName>
        <fullName evidence="2">DNA-deoxyinosine glycosylase</fullName>
        <ecNumber evidence="2">3.2.2.15</ecNumber>
    </submittedName>
</protein>
<reference evidence="2 3" key="1">
    <citation type="journal article" date="2015" name="Int. J. Syst. Evol. Microbiol.">
        <title>Sporolactobacillus shoreae sp. nov. and Sporolactobacillus spathodeae sp. nov., two spore-forming lactic acid bacteria isolated from tree barks in Thailand.</title>
        <authorList>
            <person name="Thamacharoensuk T."/>
            <person name="Kitahara M."/>
            <person name="Ohkuma M."/>
            <person name="Thongchul N."/>
            <person name="Tanasupawat S."/>
        </authorList>
    </citation>
    <scope>NUCLEOTIDE SEQUENCE [LARGE SCALE GENOMIC DNA]</scope>
    <source>
        <strain evidence="2 3">BK92</strain>
    </source>
</reference>
<keyword evidence="2" id="KW-0378">Hydrolase</keyword>